<dbReference type="EMBL" id="AP017378">
    <property type="protein sequence ID" value="BBD09700.1"/>
    <property type="molecule type" value="Genomic_DNA"/>
</dbReference>
<dbReference type="PANTHER" id="PTHR30615">
    <property type="entry name" value="UNCHARACTERIZED PROTEIN YJBQ-RELATED"/>
    <property type="match status" value="1"/>
</dbReference>
<dbReference type="InterPro" id="IPR035917">
    <property type="entry name" value="YjbQ-like_sf"/>
</dbReference>
<organism evidence="2 3">
    <name type="scientific">Desulfovibrio ferrophilus</name>
    <dbReference type="NCBI Taxonomy" id="241368"/>
    <lineage>
        <taxon>Bacteria</taxon>
        <taxon>Pseudomonadati</taxon>
        <taxon>Thermodesulfobacteriota</taxon>
        <taxon>Desulfovibrionia</taxon>
        <taxon>Desulfovibrionales</taxon>
        <taxon>Desulfovibrionaceae</taxon>
        <taxon>Desulfovibrio</taxon>
    </lineage>
</organism>
<dbReference type="Gene3D" id="2.60.120.460">
    <property type="entry name" value="YjbQ-like"/>
    <property type="match status" value="1"/>
</dbReference>
<dbReference type="OrthoDB" id="9801725at2"/>
<evidence type="ECO:0000313" key="2">
    <source>
        <dbReference type="EMBL" id="BBD09700.1"/>
    </source>
</evidence>
<dbReference type="PANTHER" id="PTHR30615:SF8">
    <property type="entry name" value="UPF0047 PROTEIN C4A8.02C"/>
    <property type="match status" value="1"/>
</dbReference>
<dbReference type="RefSeq" id="WP_126380724.1">
    <property type="nucleotide sequence ID" value="NZ_AP017378.1"/>
</dbReference>
<reference evidence="2 3" key="1">
    <citation type="journal article" date="2018" name="Sci. Adv.">
        <title>Multi-heme cytochromes provide a pathway for survival in energy-limited environments.</title>
        <authorList>
            <person name="Deng X."/>
            <person name="Dohmae N."/>
            <person name="Nealson K.H."/>
            <person name="Hashimoto K."/>
            <person name="Okamoto A."/>
        </authorList>
    </citation>
    <scope>NUCLEOTIDE SEQUENCE [LARGE SCALE GENOMIC DNA]</scope>
    <source>
        <strain evidence="2 3">IS5</strain>
    </source>
</reference>
<sequence length="132" mass="14793">MEIIQVQTNDREALVDITSEVRKLVNSHGWSDGALLLYCPHTTGAVTINEGADPDVVRDILVNMRALIPHHGDYRHAEGNSDAHIKSSLFGCDQMVIVEGGNIQLGTWQKIYFCEFDGPRNRKLWAQFLSSQ</sequence>
<dbReference type="PIRSF" id="PIRSF004681">
    <property type="entry name" value="UCP004681"/>
    <property type="match status" value="1"/>
</dbReference>
<dbReference type="AlphaFoldDB" id="A0A2Z6B2R1"/>
<dbReference type="NCBIfam" id="TIGR00149">
    <property type="entry name" value="TIGR00149_YjbQ"/>
    <property type="match status" value="1"/>
</dbReference>
<accession>A0A2Z6B2R1</accession>
<dbReference type="Pfam" id="PF01894">
    <property type="entry name" value="YjbQ"/>
    <property type="match status" value="1"/>
</dbReference>
<name>A0A2Z6B2R1_9BACT</name>
<comment type="similarity">
    <text evidence="1">Belongs to the UPF0047 family.</text>
</comment>
<gene>
    <name evidence="2" type="ORF">DFE_2974</name>
</gene>
<dbReference type="InterPro" id="IPR001602">
    <property type="entry name" value="UPF0047_YjbQ-like"/>
</dbReference>
<dbReference type="SUPFAM" id="SSF111038">
    <property type="entry name" value="YjbQ-like"/>
    <property type="match status" value="1"/>
</dbReference>
<proteinExistence type="inferred from homology"/>
<protein>
    <recommendedName>
        <fullName evidence="4">Secondary thiamine-phosphate synthase enzyme</fullName>
    </recommendedName>
</protein>
<evidence type="ECO:0000256" key="1">
    <source>
        <dbReference type="ARBA" id="ARBA00005534"/>
    </source>
</evidence>
<keyword evidence="3" id="KW-1185">Reference proteome</keyword>
<evidence type="ECO:0008006" key="4">
    <source>
        <dbReference type="Google" id="ProtNLM"/>
    </source>
</evidence>
<dbReference type="KEGG" id="dfl:DFE_2974"/>
<dbReference type="Proteomes" id="UP000269883">
    <property type="component" value="Chromosome"/>
</dbReference>
<evidence type="ECO:0000313" key="3">
    <source>
        <dbReference type="Proteomes" id="UP000269883"/>
    </source>
</evidence>